<dbReference type="Pfam" id="PF07734">
    <property type="entry name" value="FBA_1"/>
    <property type="match status" value="1"/>
</dbReference>
<evidence type="ECO:0000256" key="3">
    <source>
        <dbReference type="ARBA" id="ARBA00022448"/>
    </source>
</evidence>
<comment type="subcellular location">
    <subcellularLocation>
        <location evidence="1">Golgi apparatus membrane</location>
        <topology evidence="1">Peripheral membrane protein</topology>
    </subcellularLocation>
</comment>
<evidence type="ECO:0000256" key="7">
    <source>
        <dbReference type="ARBA" id="ARBA00031344"/>
    </source>
</evidence>
<dbReference type="PANTHER" id="PTHR31672">
    <property type="entry name" value="BNACNNG10540D PROTEIN"/>
    <property type="match status" value="1"/>
</dbReference>
<name>A0A834LTJ0_RHOSS</name>
<keyword evidence="4" id="KW-0653">Protein transport</keyword>
<dbReference type="InterPro" id="IPR024602">
    <property type="entry name" value="COG_su2_N"/>
</dbReference>
<evidence type="ECO:0000256" key="8">
    <source>
        <dbReference type="SAM" id="MobiDB-lite"/>
    </source>
</evidence>
<evidence type="ECO:0000259" key="10">
    <source>
        <dbReference type="Pfam" id="PF07734"/>
    </source>
</evidence>
<dbReference type="GO" id="GO:0015031">
    <property type="term" value="P:protein transport"/>
    <property type="evidence" value="ECO:0007669"/>
    <property type="project" value="UniProtKB-KW"/>
</dbReference>
<dbReference type="NCBIfam" id="TIGR01640">
    <property type="entry name" value="F_box_assoc_1"/>
    <property type="match status" value="1"/>
</dbReference>
<evidence type="ECO:0000256" key="1">
    <source>
        <dbReference type="ARBA" id="ARBA00004395"/>
    </source>
</evidence>
<sequence length="708" mass="78267">MATESTSTSREPKKTEQTSHLLREDGYTGVNCSLYSISNEQSDNTALKLDCLVKGPYCGERIVGCCNGLVCIVTEREARTYRIVQPAVNQSYFMVPFIGCAPLKRIVHHGVNRLYFTDGYIRVNCSLYSISNELSDTAVKLDCLVKGPDCRERIVGCCDGLVCIVSEREVRIWNPSTRKSMRFPNVGKQYHYNGRNVMYGFGYDESIDDYKVVGFFRDVNTGLEFEAQVCTLRTHSWRRIGSFPFCLPSDGIVTNLNGSYGIFVSGALHWFSGGNCGRIIVSLDLVNETFGEVLEPHYQRGSLHEIGLDVLNGCLCTLATYDDCADVWCPPSTGVKSCSLYSILNEQSDTAVDLYCPLNVPRSRIRVVGCCDGLVCIAAGNEELGMRCDSPELNRFYQSWGSEDLCLLYVINLESSKNTSYAHHRLILTGQYPPSTGVKSCSLYSLLNEKSDTAVDLDCPLKGSRRRIMVVGCCDGLVCIAAGNEGVHMGIHIGESILEMLESTFSELCRQASGGNLSAVKAQPYALFYASMIHFITGTGNEEYPSTDVKSCSLYSILNEQSDTAVDLDCPLKVPRQAVVVVGCCDGLVCLAAGKEVCIWNPSTRKSKRLPNVDMGDPIDSHPNWFNQSSFLLPSFDSNAYIADLRTFVPFDTLRSELHSHLSSLTRELVDLINCDYADFVNLSTKLVDVDAAVVRMQAPLSEIREKT</sequence>
<keyword evidence="6" id="KW-0472">Membrane</keyword>
<evidence type="ECO:0000256" key="4">
    <source>
        <dbReference type="ARBA" id="ARBA00022927"/>
    </source>
</evidence>
<proteinExistence type="predicted"/>
<keyword evidence="12" id="KW-1185">Reference proteome</keyword>
<dbReference type="InterPro" id="IPR006527">
    <property type="entry name" value="F-box-assoc_dom_typ1"/>
</dbReference>
<keyword evidence="5" id="KW-0333">Golgi apparatus</keyword>
<dbReference type="EMBL" id="WJXA01000002">
    <property type="protein sequence ID" value="KAF7149892.1"/>
    <property type="molecule type" value="Genomic_DNA"/>
</dbReference>
<reference evidence="11" key="1">
    <citation type="submission" date="2019-11" db="EMBL/GenBank/DDBJ databases">
        <authorList>
            <person name="Liu Y."/>
            <person name="Hou J."/>
            <person name="Li T.-Q."/>
            <person name="Guan C.-H."/>
            <person name="Wu X."/>
            <person name="Wu H.-Z."/>
            <person name="Ling F."/>
            <person name="Zhang R."/>
            <person name="Shi X.-G."/>
            <person name="Ren J.-P."/>
            <person name="Chen E.-F."/>
            <person name="Sun J.-M."/>
        </authorList>
    </citation>
    <scope>NUCLEOTIDE SEQUENCE</scope>
    <source>
        <strain evidence="11">Adult_tree_wgs_1</strain>
        <tissue evidence="11">Leaves</tissue>
    </source>
</reference>
<keyword evidence="3" id="KW-0813">Transport</keyword>
<feature type="region of interest" description="Disordered" evidence="8">
    <location>
        <begin position="1"/>
        <end position="20"/>
    </location>
</feature>
<evidence type="ECO:0000259" key="9">
    <source>
        <dbReference type="Pfam" id="PF06148"/>
    </source>
</evidence>
<dbReference type="GO" id="GO:0000139">
    <property type="term" value="C:Golgi membrane"/>
    <property type="evidence" value="ECO:0007669"/>
    <property type="project" value="UniProtKB-SubCell"/>
</dbReference>
<dbReference type="AlphaFoldDB" id="A0A834LTJ0"/>
<evidence type="ECO:0000256" key="6">
    <source>
        <dbReference type="ARBA" id="ARBA00023136"/>
    </source>
</evidence>
<dbReference type="InterPro" id="IPR017451">
    <property type="entry name" value="F-box-assoc_interact_dom"/>
</dbReference>
<dbReference type="PANTHER" id="PTHR31672:SF13">
    <property type="entry name" value="F-BOX PROTEIN CPR30-LIKE"/>
    <property type="match status" value="1"/>
</dbReference>
<organism evidence="11 12">
    <name type="scientific">Rhododendron simsii</name>
    <name type="common">Sims's rhododendron</name>
    <dbReference type="NCBI Taxonomy" id="118357"/>
    <lineage>
        <taxon>Eukaryota</taxon>
        <taxon>Viridiplantae</taxon>
        <taxon>Streptophyta</taxon>
        <taxon>Embryophyta</taxon>
        <taxon>Tracheophyta</taxon>
        <taxon>Spermatophyta</taxon>
        <taxon>Magnoliopsida</taxon>
        <taxon>eudicotyledons</taxon>
        <taxon>Gunneridae</taxon>
        <taxon>Pentapetalae</taxon>
        <taxon>asterids</taxon>
        <taxon>Ericales</taxon>
        <taxon>Ericaceae</taxon>
        <taxon>Ericoideae</taxon>
        <taxon>Rhodoreae</taxon>
        <taxon>Rhododendron</taxon>
    </lineage>
</organism>
<feature type="domain" description="Conserved oligomeric Golgi complex subunit 2 N-terminal" evidence="9">
    <location>
        <begin position="625"/>
        <end position="698"/>
    </location>
</feature>
<evidence type="ECO:0000256" key="5">
    <source>
        <dbReference type="ARBA" id="ARBA00023034"/>
    </source>
</evidence>
<evidence type="ECO:0000313" key="12">
    <source>
        <dbReference type="Proteomes" id="UP000626092"/>
    </source>
</evidence>
<dbReference type="OrthoDB" id="591557at2759"/>
<comment type="caution">
    <text evidence="11">The sequence shown here is derived from an EMBL/GenBank/DDBJ whole genome shotgun (WGS) entry which is preliminary data.</text>
</comment>
<evidence type="ECO:0000313" key="11">
    <source>
        <dbReference type="EMBL" id="KAF7149892.1"/>
    </source>
</evidence>
<dbReference type="Proteomes" id="UP000626092">
    <property type="component" value="Unassembled WGS sequence"/>
</dbReference>
<accession>A0A834LTJ0</accession>
<feature type="domain" description="F-box associated beta-propeller type 1" evidence="10">
    <location>
        <begin position="126"/>
        <end position="309"/>
    </location>
</feature>
<dbReference type="Pfam" id="PF06148">
    <property type="entry name" value="COG2_N"/>
    <property type="match status" value="1"/>
</dbReference>
<evidence type="ECO:0000256" key="2">
    <source>
        <dbReference type="ARBA" id="ARBA00020977"/>
    </source>
</evidence>
<protein>
    <recommendedName>
        <fullName evidence="2">Conserved oligomeric Golgi complex subunit 2</fullName>
    </recommendedName>
    <alternativeName>
        <fullName evidence="7">Component of oligomeric Golgi complex 2</fullName>
    </alternativeName>
</protein>
<dbReference type="InterPro" id="IPR050796">
    <property type="entry name" value="SCF_F-box_component"/>
</dbReference>
<gene>
    <name evidence="11" type="ORF">RHSIM_Rhsim02G0055400</name>
</gene>
<feature type="compositionally biased region" description="Basic and acidic residues" evidence="8">
    <location>
        <begin position="10"/>
        <end position="20"/>
    </location>
</feature>